<accession>A0A9P4IJ08</accession>
<dbReference type="OrthoDB" id="309640at2759"/>
<evidence type="ECO:0000313" key="2">
    <source>
        <dbReference type="Proteomes" id="UP000799772"/>
    </source>
</evidence>
<name>A0A9P4IJ08_9PEZI</name>
<dbReference type="Proteomes" id="UP000799772">
    <property type="component" value="Unassembled WGS sequence"/>
</dbReference>
<evidence type="ECO:0000313" key="1">
    <source>
        <dbReference type="EMBL" id="KAF2099377.1"/>
    </source>
</evidence>
<reference evidence="1" key="1">
    <citation type="journal article" date="2020" name="Stud. Mycol.">
        <title>101 Dothideomycetes genomes: a test case for predicting lifestyles and emergence of pathogens.</title>
        <authorList>
            <person name="Haridas S."/>
            <person name="Albert R."/>
            <person name="Binder M."/>
            <person name="Bloem J."/>
            <person name="Labutti K."/>
            <person name="Salamov A."/>
            <person name="Andreopoulos B."/>
            <person name="Baker S."/>
            <person name="Barry K."/>
            <person name="Bills G."/>
            <person name="Bluhm B."/>
            <person name="Cannon C."/>
            <person name="Castanera R."/>
            <person name="Culley D."/>
            <person name="Daum C."/>
            <person name="Ezra D."/>
            <person name="Gonzalez J."/>
            <person name="Henrissat B."/>
            <person name="Kuo A."/>
            <person name="Liang C."/>
            <person name="Lipzen A."/>
            <person name="Lutzoni F."/>
            <person name="Magnuson J."/>
            <person name="Mondo S."/>
            <person name="Nolan M."/>
            <person name="Ohm R."/>
            <person name="Pangilinan J."/>
            <person name="Park H.-J."/>
            <person name="Ramirez L."/>
            <person name="Alfaro M."/>
            <person name="Sun H."/>
            <person name="Tritt A."/>
            <person name="Yoshinaga Y."/>
            <person name="Zwiers L.-H."/>
            <person name="Turgeon B."/>
            <person name="Goodwin S."/>
            <person name="Spatafora J."/>
            <person name="Crous P."/>
            <person name="Grigoriev I."/>
        </authorList>
    </citation>
    <scope>NUCLEOTIDE SEQUENCE</scope>
    <source>
        <strain evidence="1">CBS 133067</strain>
    </source>
</reference>
<keyword evidence="2" id="KW-1185">Reference proteome</keyword>
<protein>
    <submittedName>
        <fullName evidence="1">YjgF-like protein</fullName>
    </submittedName>
</protein>
<sequence>MSSSMPDNFNVNPPDLPPLAPTYSHISIAQLLPSTKLLSFAGQVGHDSISNKTPPDFASQVAVALANVDKCLSTAGATKQDIVQVRQYVVGLSKQSPEEKKARADAIEKFMGPCKPPSTLIGVEGLAVPELLYEIEIVAVVHK</sequence>
<dbReference type="Pfam" id="PF01042">
    <property type="entry name" value="Ribonuc_L-PSP"/>
    <property type="match status" value="1"/>
</dbReference>
<dbReference type="Gene3D" id="3.30.1330.40">
    <property type="entry name" value="RutC-like"/>
    <property type="match status" value="1"/>
</dbReference>
<comment type="caution">
    <text evidence="1">The sequence shown here is derived from an EMBL/GenBank/DDBJ whole genome shotgun (WGS) entry which is preliminary data.</text>
</comment>
<dbReference type="InterPro" id="IPR035959">
    <property type="entry name" value="RutC-like_sf"/>
</dbReference>
<dbReference type="AlphaFoldDB" id="A0A9P4IJ08"/>
<organism evidence="1 2">
    <name type="scientific">Rhizodiscina lignyota</name>
    <dbReference type="NCBI Taxonomy" id="1504668"/>
    <lineage>
        <taxon>Eukaryota</taxon>
        <taxon>Fungi</taxon>
        <taxon>Dikarya</taxon>
        <taxon>Ascomycota</taxon>
        <taxon>Pezizomycotina</taxon>
        <taxon>Dothideomycetes</taxon>
        <taxon>Pleosporomycetidae</taxon>
        <taxon>Aulographales</taxon>
        <taxon>Rhizodiscinaceae</taxon>
        <taxon>Rhizodiscina</taxon>
    </lineage>
</organism>
<dbReference type="InterPro" id="IPR006175">
    <property type="entry name" value="YjgF/YER057c/UK114"/>
</dbReference>
<gene>
    <name evidence="1" type="ORF">NA57DRAFT_55348</name>
</gene>
<proteinExistence type="predicted"/>
<dbReference type="SUPFAM" id="SSF55298">
    <property type="entry name" value="YjgF-like"/>
    <property type="match status" value="1"/>
</dbReference>
<dbReference type="EMBL" id="ML978125">
    <property type="protein sequence ID" value="KAF2099377.1"/>
    <property type="molecule type" value="Genomic_DNA"/>
</dbReference>
<dbReference type="PANTHER" id="PTHR43857">
    <property type="entry name" value="BLR7761 PROTEIN"/>
    <property type="match status" value="1"/>
</dbReference>
<dbReference type="PANTHER" id="PTHR43857:SF1">
    <property type="entry name" value="YJGH FAMILY PROTEIN"/>
    <property type="match status" value="1"/>
</dbReference>